<dbReference type="InParanoid" id="G8ZSK3"/>
<evidence type="ECO:0000313" key="2">
    <source>
        <dbReference type="EMBL" id="CCE91597.1"/>
    </source>
</evidence>
<reference evidence="2 3" key="1">
    <citation type="journal article" date="2011" name="Proc. Natl. Acad. Sci. U.S.A.">
        <title>Evolutionary erosion of yeast sex chromosomes by mating-type switching accidents.</title>
        <authorList>
            <person name="Gordon J.L."/>
            <person name="Armisen D."/>
            <person name="Proux-Wera E."/>
            <person name="Oheigeartaigh S.S."/>
            <person name="Byrne K.P."/>
            <person name="Wolfe K.H."/>
        </authorList>
    </citation>
    <scope>NUCLEOTIDE SEQUENCE [LARGE SCALE GENOMIC DNA]</scope>
    <source>
        <strain evidence="3">ATCC 10662 / CBS 1146 / NBRC 0425 / NCYC 2629 / NRRL Y-866</strain>
    </source>
</reference>
<protein>
    <submittedName>
        <fullName evidence="2">Uncharacterized protein</fullName>
    </submittedName>
</protein>
<feature type="transmembrane region" description="Helical" evidence="1">
    <location>
        <begin position="63"/>
        <end position="84"/>
    </location>
</feature>
<dbReference type="EMBL" id="HE616745">
    <property type="protein sequence ID" value="CCE91597.1"/>
    <property type="molecule type" value="Genomic_DNA"/>
</dbReference>
<evidence type="ECO:0000256" key="1">
    <source>
        <dbReference type="SAM" id="Phobius"/>
    </source>
</evidence>
<keyword evidence="1" id="KW-0472">Membrane</keyword>
<keyword evidence="1" id="KW-1133">Transmembrane helix</keyword>
<keyword evidence="3" id="KW-1185">Reference proteome</keyword>
<accession>G8ZSK3</accession>
<dbReference type="GeneID" id="11502032"/>
<sequence>MTSKDTVDLNSLRSTYDSNLLPREIFSKWSYVLINYKVFSSLLALELLFFGSLYCFEIRSKDIAILTFIIGIILVAFTGFITYLCSRDTGLTDENKLVFLKEVTVARPGIDNERWNVVARRLNPIFYQNSRSATAYFFYDGEGMCVVLQTKLP</sequence>
<dbReference type="AlphaFoldDB" id="G8ZSK3"/>
<dbReference type="OrthoDB" id="4036517at2759"/>
<dbReference type="Proteomes" id="UP000005627">
    <property type="component" value="Chromosome 4"/>
</dbReference>
<dbReference type="HOGENOM" id="CLU_1714597_0_0_1"/>
<dbReference type="Pfam" id="PF00674">
    <property type="entry name" value="DUP"/>
    <property type="match status" value="1"/>
</dbReference>
<proteinExistence type="predicted"/>
<feature type="transmembrane region" description="Helical" evidence="1">
    <location>
        <begin position="38"/>
        <end position="56"/>
    </location>
</feature>
<dbReference type="KEGG" id="tdl:TDEL_0D00130"/>
<evidence type="ECO:0000313" key="3">
    <source>
        <dbReference type="Proteomes" id="UP000005627"/>
    </source>
</evidence>
<gene>
    <name evidence="2" type="primary">TDEL0D00130</name>
    <name evidence="2" type="ORF">TDEL_0D00130</name>
</gene>
<name>G8ZSK3_TORDE</name>
<keyword evidence="1" id="KW-0812">Transmembrane</keyword>
<dbReference type="RefSeq" id="XP_003680808.1">
    <property type="nucleotide sequence ID" value="XM_003680760.1"/>
</dbReference>
<organism evidence="2 3">
    <name type="scientific">Torulaspora delbrueckii</name>
    <name type="common">Yeast</name>
    <name type="synonym">Candida colliculosa</name>
    <dbReference type="NCBI Taxonomy" id="4950"/>
    <lineage>
        <taxon>Eukaryota</taxon>
        <taxon>Fungi</taxon>
        <taxon>Dikarya</taxon>
        <taxon>Ascomycota</taxon>
        <taxon>Saccharomycotina</taxon>
        <taxon>Saccharomycetes</taxon>
        <taxon>Saccharomycetales</taxon>
        <taxon>Saccharomycetaceae</taxon>
        <taxon>Torulaspora</taxon>
    </lineage>
</organism>
<dbReference type="InterPro" id="IPR001142">
    <property type="entry name" value="DUP/COS"/>
</dbReference>